<organism evidence="1 2">
    <name type="scientific">Gimesia panareensis</name>
    <dbReference type="NCBI Taxonomy" id="2527978"/>
    <lineage>
        <taxon>Bacteria</taxon>
        <taxon>Pseudomonadati</taxon>
        <taxon>Planctomycetota</taxon>
        <taxon>Planctomycetia</taxon>
        <taxon>Planctomycetales</taxon>
        <taxon>Planctomycetaceae</taxon>
        <taxon>Gimesia</taxon>
    </lineage>
</organism>
<accession>A0A518FH10</accession>
<proteinExistence type="predicted"/>
<evidence type="ECO:0000313" key="2">
    <source>
        <dbReference type="Proteomes" id="UP000320839"/>
    </source>
</evidence>
<protein>
    <submittedName>
        <fullName evidence="1">Uncharacterized protein</fullName>
    </submittedName>
</protein>
<dbReference type="EMBL" id="CP036317">
    <property type="protein sequence ID" value="QDV15628.1"/>
    <property type="molecule type" value="Genomic_DNA"/>
</dbReference>
<dbReference type="Proteomes" id="UP000320839">
    <property type="component" value="Chromosome"/>
</dbReference>
<dbReference type="AlphaFoldDB" id="A0A518FH10"/>
<sequence>MLSWVLLFSINVSMLHMIPDVNHISRSDFISIELLQQVIYRYKKENAIGNDTEKWFVFVSFFCSTQRNIERTTSESFFAIREIKTRYTRW</sequence>
<reference evidence="1 2" key="1">
    <citation type="submission" date="2019-02" db="EMBL/GenBank/DDBJ databases">
        <title>Deep-cultivation of Planctomycetes and their phenomic and genomic characterization uncovers novel biology.</title>
        <authorList>
            <person name="Wiegand S."/>
            <person name="Jogler M."/>
            <person name="Boedeker C."/>
            <person name="Pinto D."/>
            <person name="Vollmers J."/>
            <person name="Rivas-Marin E."/>
            <person name="Kohn T."/>
            <person name="Peeters S.H."/>
            <person name="Heuer A."/>
            <person name="Rast P."/>
            <person name="Oberbeckmann S."/>
            <person name="Bunk B."/>
            <person name="Jeske O."/>
            <person name="Meyerdierks A."/>
            <person name="Storesund J.E."/>
            <person name="Kallscheuer N."/>
            <person name="Luecker S."/>
            <person name="Lage O.M."/>
            <person name="Pohl T."/>
            <person name="Merkel B.J."/>
            <person name="Hornburger P."/>
            <person name="Mueller R.-W."/>
            <person name="Bruemmer F."/>
            <person name="Labrenz M."/>
            <person name="Spormann A.M."/>
            <person name="Op den Camp H."/>
            <person name="Overmann J."/>
            <person name="Amann R."/>
            <person name="Jetten M.S.M."/>
            <person name="Mascher T."/>
            <person name="Medema M.H."/>
            <person name="Devos D.P."/>
            <person name="Kaster A.-K."/>
            <person name="Ovreas L."/>
            <person name="Rohde M."/>
            <person name="Galperin M.Y."/>
            <person name="Jogler C."/>
        </authorList>
    </citation>
    <scope>NUCLEOTIDE SEQUENCE [LARGE SCALE GENOMIC DNA]</scope>
    <source>
        <strain evidence="1 2">Pan153</strain>
    </source>
</reference>
<gene>
    <name evidence="1" type="ORF">Pan153_02440</name>
</gene>
<name>A0A518FH10_9PLAN</name>
<evidence type="ECO:0000313" key="1">
    <source>
        <dbReference type="EMBL" id="QDV15628.1"/>
    </source>
</evidence>